<reference evidence="5" key="8">
    <citation type="submission" date="2008-12" db="EMBL/GenBank/DDBJ databases">
        <title>Improved gene annotation of the rice (Oryza sativa) genomes.</title>
        <authorList>
            <person name="Wang J."/>
            <person name="Li R."/>
            <person name="Fan W."/>
            <person name="Huang Q."/>
            <person name="Zhang J."/>
            <person name="Zhou Y."/>
            <person name="Hu Y."/>
            <person name="Zi S."/>
            <person name="Li J."/>
            <person name="Ni P."/>
            <person name="Zheng H."/>
            <person name="Zhang Y."/>
            <person name="Zhao M."/>
            <person name="Hao Q."/>
            <person name="McDermott J."/>
            <person name="Samudrala R."/>
            <person name="Kristiansen K."/>
            <person name="Wong G.K.-S."/>
        </authorList>
    </citation>
    <scope>NUCLEOTIDE SEQUENCE</scope>
</reference>
<feature type="compositionally biased region" description="Basic residues" evidence="1">
    <location>
        <begin position="240"/>
        <end position="251"/>
    </location>
</feature>
<dbReference type="PANTHER" id="PTHR45125:SF3">
    <property type="entry name" value="NO-APICAL-MERISTEM-ASSOCIATED CARBOXY-TERMINAL DOMAIN PROTEIN"/>
    <property type="match status" value="1"/>
</dbReference>
<evidence type="ECO:0000313" key="5">
    <source>
        <dbReference type="EMBL" id="EAZ37738.1"/>
    </source>
</evidence>
<feature type="region of interest" description="Disordered" evidence="1">
    <location>
        <begin position="240"/>
        <end position="261"/>
    </location>
</feature>
<organism evidence="4 6">
    <name type="scientific">Oryza sativa subsp. japonica</name>
    <name type="common">Rice</name>
    <dbReference type="NCBI Taxonomy" id="39947"/>
    <lineage>
        <taxon>Eukaryota</taxon>
        <taxon>Viridiplantae</taxon>
        <taxon>Streptophyta</taxon>
        <taxon>Embryophyta</taxon>
        <taxon>Tracheophyta</taxon>
        <taxon>Spermatophyta</taxon>
        <taxon>Magnoliopsida</taxon>
        <taxon>Liliopsida</taxon>
        <taxon>Poales</taxon>
        <taxon>Poaceae</taxon>
        <taxon>BOP clade</taxon>
        <taxon>Oryzoideae</taxon>
        <taxon>Oryzeae</taxon>
        <taxon>Oryzinae</taxon>
        <taxon>Oryza</taxon>
        <taxon>Oryza sativa</taxon>
    </lineage>
</organism>
<feature type="compositionally biased region" description="Basic and acidic residues" evidence="1">
    <location>
        <begin position="13"/>
        <end position="24"/>
    </location>
</feature>
<dbReference type="EMBL" id="AP005386">
    <property type="protein sequence ID" value="BAD37987.1"/>
    <property type="molecule type" value="Genomic_DNA"/>
</dbReference>
<gene>
    <name evidence="4" type="ordered locus">Os06g0635500</name>
    <name evidence="5" type="ORF">OsJ_22078</name>
    <name evidence="3" type="ORF">OSJNBa0019I19.23</name>
</gene>
<reference evidence="4" key="9">
    <citation type="submission" date="2012-08" db="EMBL/GenBank/DDBJ databases">
        <title>Oryza sativa nipponbare(GA3) genomic DNA, chromosome 6.</title>
        <authorList>
            <consortium name="IRGSP(International Rice Genome Sequencing Project)"/>
        </authorList>
    </citation>
    <scope>NUCLEOTIDE SEQUENCE</scope>
</reference>
<accession>Q0DAR7</accession>
<reference evidence="4 6" key="2">
    <citation type="journal article" date="2005" name="Nature">
        <title>The map-based sequence of the rice genome.</title>
        <authorList>
            <consortium name="International rice genome sequencing project (IRGSP)"/>
            <person name="Matsumoto T."/>
            <person name="Wu J."/>
            <person name="Kanamori H."/>
            <person name="Katayose Y."/>
            <person name="Fujisawa M."/>
            <person name="Namiki N."/>
            <person name="Mizuno H."/>
            <person name="Yamamoto K."/>
            <person name="Antonio B.A."/>
            <person name="Baba T."/>
            <person name="Sakata K."/>
            <person name="Nagamura Y."/>
            <person name="Aoki H."/>
            <person name="Arikawa K."/>
            <person name="Arita K."/>
            <person name="Bito T."/>
            <person name="Chiden Y."/>
            <person name="Fujitsuka N."/>
            <person name="Fukunaka R."/>
            <person name="Hamada M."/>
            <person name="Harada C."/>
            <person name="Hayashi A."/>
            <person name="Hijishita S."/>
            <person name="Honda M."/>
            <person name="Hosokawa S."/>
            <person name="Ichikawa Y."/>
            <person name="Idonuma A."/>
            <person name="Iijima M."/>
            <person name="Ikeda M."/>
            <person name="Ikeno M."/>
            <person name="Ito K."/>
            <person name="Ito S."/>
            <person name="Ito T."/>
            <person name="Ito Y."/>
            <person name="Ito Y."/>
            <person name="Iwabuchi A."/>
            <person name="Kamiya K."/>
            <person name="Karasawa W."/>
            <person name="Kurita K."/>
            <person name="Katagiri S."/>
            <person name="Kikuta A."/>
            <person name="Kobayashi H."/>
            <person name="Kobayashi N."/>
            <person name="Machita K."/>
            <person name="Maehara T."/>
            <person name="Masukawa M."/>
            <person name="Mizubayashi T."/>
            <person name="Mukai Y."/>
            <person name="Nagasaki H."/>
            <person name="Nagata Y."/>
            <person name="Naito S."/>
            <person name="Nakashima M."/>
            <person name="Nakama Y."/>
            <person name="Nakamichi Y."/>
            <person name="Nakamura M."/>
            <person name="Meguro A."/>
            <person name="Negishi M."/>
            <person name="Ohta I."/>
            <person name="Ohta T."/>
            <person name="Okamoto M."/>
            <person name="Ono N."/>
            <person name="Saji S."/>
            <person name="Sakaguchi M."/>
            <person name="Sakai K."/>
            <person name="Shibata M."/>
            <person name="Shimokawa T."/>
            <person name="Song J."/>
            <person name="Takazaki Y."/>
            <person name="Terasawa K."/>
            <person name="Tsugane M."/>
            <person name="Tsuji K."/>
            <person name="Ueda S."/>
            <person name="Waki K."/>
            <person name="Yamagata H."/>
            <person name="Yamamoto M."/>
            <person name="Yamamoto S."/>
            <person name="Yamane H."/>
            <person name="Yoshiki S."/>
            <person name="Yoshihara R."/>
            <person name="Yukawa K."/>
            <person name="Zhong H."/>
            <person name="Yano M."/>
            <person name="Yuan Q."/>
            <person name="Ouyang S."/>
            <person name="Liu J."/>
            <person name="Jones K.M."/>
            <person name="Gansberger K."/>
            <person name="Moffat K."/>
            <person name="Hill J."/>
            <person name="Bera J."/>
            <person name="Fadrosh D."/>
            <person name="Jin S."/>
            <person name="Johri S."/>
            <person name="Kim M."/>
            <person name="Overton L."/>
            <person name="Reardon M."/>
            <person name="Tsitrin T."/>
            <person name="Vuong H."/>
            <person name="Weaver B."/>
            <person name="Ciecko A."/>
            <person name="Tallon L."/>
            <person name="Jackson J."/>
            <person name="Pai G."/>
            <person name="Aken S.V."/>
            <person name="Utterback T."/>
            <person name="Reidmuller S."/>
            <person name="Feldblyum T."/>
            <person name="Hsiao J."/>
            <person name="Zismann V."/>
            <person name="Iobst S."/>
            <person name="de Vazeille A.R."/>
            <person name="Buell C.R."/>
            <person name="Ying K."/>
            <person name="Li Y."/>
            <person name="Lu T."/>
            <person name="Huang Y."/>
            <person name="Zhao Q."/>
            <person name="Feng Q."/>
            <person name="Zhang L."/>
            <person name="Zhu J."/>
            <person name="Weng Q."/>
            <person name="Mu J."/>
            <person name="Lu Y."/>
            <person name="Fan D."/>
            <person name="Liu Y."/>
            <person name="Guan J."/>
            <person name="Zhang Y."/>
            <person name="Yu S."/>
            <person name="Liu X."/>
            <person name="Zhang Y."/>
            <person name="Hong G."/>
            <person name="Han B."/>
            <person name="Choisne N."/>
            <person name="Demange N."/>
            <person name="Orjeda G."/>
            <person name="Samain S."/>
            <person name="Cattolico L."/>
            <person name="Pelletier E."/>
            <person name="Couloux A."/>
            <person name="Segurens B."/>
            <person name="Wincker P."/>
            <person name="D'Hont A."/>
            <person name="Scarpelli C."/>
            <person name="Weissenbach J."/>
            <person name="Salanoubat M."/>
            <person name="Quetier F."/>
            <person name="Yu Y."/>
            <person name="Kim H.R."/>
            <person name="Rambo T."/>
            <person name="Currie J."/>
            <person name="Collura K."/>
            <person name="Luo M."/>
            <person name="Yang T."/>
            <person name="Ammiraju J.S.S."/>
            <person name="Engler F."/>
            <person name="Soderlund C."/>
            <person name="Wing R.A."/>
            <person name="Palmer L.E."/>
            <person name="de la Bastide M."/>
            <person name="Spiegel L."/>
            <person name="Nascimento L."/>
            <person name="Zutavern T."/>
            <person name="O'Shaughnessy A."/>
            <person name="Dike S."/>
            <person name="Dedhia N."/>
            <person name="Preston R."/>
            <person name="Balija V."/>
            <person name="McCombie W.R."/>
            <person name="Chow T."/>
            <person name="Chen H."/>
            <person name="Chung M."/>
            <person name="Chen C."/>
            <person name="Shaw J."/>
            <person name="Wu H."/>
            <person name="Hsiao K."/>
            <person name="Chao Y."/>
            <person name="Chu M."/>
            <person name="Cheng C."/>
            <person name="Hour A."/>
            <person name="Lee P."/>
            <person name="Lin S."/>
            <person name="Lin Y."/>
            <person name="Liou J."/>
            <person name="Liu S."/>
            <person name="Hsing Y."/>
            <person name="Raghuvanshi S."/>
            <person name="Mohanty A."/>
            <person name="Bharti A.K."/>
            <person name="Gaur A."/>
            <person name="Gupta V."/>
            <person name="Kumar D."/>
            <person name="Ravi V."/>
            <person name="Vij S."/>
            <person name="Kapur A."/>
            <person name="Khurana P."/>
            <person name="Khurana P."/>
            <person name="Khurana J.P."/>
            <person name="Tyagi A.K."/>
            <person name="Gaikwad K."/>
            <person name="Singh A."/>
            <person name="Dalal V."/>
            <person name="Srivastava S."/>
            <person name="Dixit A."/>
            <person name="Pal A.K."/>
            <person name="Ghazi I.A."/>
            <person name="Yadav M."/>
            <person name="Pandit A."/>
            <person name="Bhargava A."/>
            <person name="Sureshbabu K."/>
            <person name="Batra K."/>
            <person name="Sharma T.R."/>
            <person name="Mohapatra T."/>
            <person name="Singh N.K."/>
            <person name="Messing J."/>
            <person name="Nelson A.B."/>
            <person name="Fuks G."/>
            <person name="Kavchok S."/>
            <person name="Keizer G."/>
            <person name="Linton E."/>
            <person name="Llaca V."/>
            <person name="Song R."/>
            <person name="Tanyolac B."/>
            <person name="Young S."/>
            <person name="Ho-Il K."/>
            <person name="Hahn J.H."/>
            <person name="Sangsakoo G."/>
            <person name="Vanavichit A."/>
            <person name="de Mattos Luiz.A.T."/>
            <person name="Zimmer P.D."/>
            <person name="Malone G."/>
            <person name="Dellagostin O."/>
            <person name="de Oliveira A.C."/>
            <person name="Bevan M."/>
            <person name="Bancroft I."/>
            <person name="Minx P."/>
            <person name="Cordum H."/>
            <person name="Wilson R."/>
            <person name="Cheng Z."/>
            <person name="Jin W."/>
            <person name="Jiang J."/>
            <person name="Leong S.A."/>
            <person name="Iwama H."/>
            <person name="Gojobori T."/>
            <person name="Itoh T."/>
            <person name="Niimura Y."/>
            <person name="Fujii Y."/>
            <person name="Habara T."/>
            <person name="Sakai H."/>
            <person name="Sato Y."/>
            <person name="Wilson G."/>
            <person name="Kumar K."/>
            <person name="McCouch S."/>
            <person name="Juretic N."/>
            <person name="Hoen D."/>
            <person name="Wright S."/>
            <person name="Bruskiewich R."/>
            <person name="Bureau T."/>
            <person name="Miyao A."/>
            <person name="Hirochika H."/>
            <person name="Nishikawa T."/>
            <person name="Kadowaki K."/>
            <person name="Sugiura M."/>
            <person name="Burr B."/>
            <person name="Sasaki T."/>
        </authorList>
    </citation>
    <scope>NUCLEOTIDE SEQUENCE [LARGE SCALE GENOMIC DNA]</scope>
    <source>
        <strain evidence="6">cv. Nipponbare</strain>
    </source>
</reference>
<dbReference type="Proteomes" id="UP000000763">
    <property type="component" value="Chromosome 6"/>
</dbReference>
<dbReference type="Proteomes" id="UP000007752">
    <property type="component" value="Chromosome 6"/>
</dbReference>
<dbReference type="Pfam" id="PF14303">
    <property type="entry name" value="NAM-associated"/>
    <property type="match status" value="1"/>
</dbReference>
<name>A0A8I3B3K6_ORYSJ</name>
<evidence type="ECO:0000313" key="3">
    <source>
        <dbReference type="EMBL" id="BAD37987.1"/>
    </source>
</evidence>
<reference evidence="6" key="7">
    <citation type="journal article" date="2008" name="Nucleic Acids Res.">
        <title>The rice annotation project database (RAP-DB): 2008 update.</title>
        <authorList>
            <consortium name="The rice annotation project (RAP)"/>
        </authorList>
    </citation>
    <scope>GENOME REANNOTATION</scope>
    <source>
        <strain evidence="6">cv. Nipponbare</strain>
    </source>
</reference>
<protein>
    <submittedName>
        <fullName evidence="3">NAM-like protein</fullName>
    </submittedName>
    <submittedName>
        <fullName evidence="4">Os06g0635500 protein</fullName>
    </submittedName>
</protein>
<sequence>MWRPLRPASTAARDLDQDAHRPEWDLDQSGIGSMRHRVVPPIGVDGWKAQGLFIGEQVTDEEVCTDGTQSVYFTDLLVNDVDESQFAAPTSDPISNGAPTAAKISQGRTKNFTTQEDILLVSAWLNVGMDPIQGVDQSQGTYWARIHEYFHANKEFESTRSESSLLNRWSAIQHDVNIFCGCMSRIEARNQSGSRVDDKIANACELFKEEDKKHRKFNLMHCWNILKDKPKWMDNRKKVGCAKKPSNKKQKTVANSSPTSVEPADLDVYCSDAQPSVRPDGKKAAKQKLRQGRTIEAVDYLMEKKKEADVVRELKKEEMCKKAFALQEERCKRAFALQEERNKLEREKFEFQKKEAEKAEKVEEERILGLDLSTMN</sequence>
<dbReference type="InterPro" id="IPR029466">
    <property type="entry name" value="NAM-associated_C"/>
</dbReference>
<dbReference type="OrthoDB" id="677207at2759"/>
<dbReference type="EMBL" id="CM000143">
    <property type="protein sequence ID" value="EAZ37738.1"/>
    <property type="molecule type" value="Genomic_DNA"/>
</dbReference>
<evidence type="ECO:0000313" key="6">
    <source>
        <dbReference type="Proteomes" id="UP000000763"/>
    </source>
</evidence>
<accession>A0A8I3B3K6</accession>
<reference evidence="4" key="6">
    <citation type="journal article" date="2008" name="Nucleic Acids Res.">
        <title>The Rice Annotation Project Database (RAP-DB): 2008 update.</title>
        <authorList>
            <consortium name="The Rice Annotation Project (RAP)"/>
            <person name="Tanaka T."/>
            <person name="Antonio B.A."/>
            <person name="Kikuchi S."/>
            <person name="Matsumoto T."/>
            <person name="Nagamura Y."/>
            <person name="Numa H."/>
            <person name="Sakai H."/>
            <person name="Wu J."/>
            <person name="Itoh T."/>
            <person name="Sasaki T."/>
            <person name="Aono R."/>
            <person name="Fujii Y."/>
            <person name="Habara T."/>
            <person name="Harada E."/>
            <person name="Kanno M."/>
            <person name="Kawahara Y."/>
            <person name="Kawashima H."/>
            <person name="Kubooka H."/>
            <person name="Matsuya A."/>
            <person name="Nakaoka H."/>
            <person name="Saichi N."/>
            <person name="Sanbonmatsu R."/>
            <person name="Sato Y."/>
            <person name="Shinso Y."/>
            <person name="Suzuki M."/>
            <person name="Takeda J."/>
            <person name="Tanino M."/>
            <person name="Todokoro F."/>
            <person name="Yamaguchi K."/>
            <person name="Yamamoto N."/>
            <person name="Yamasaki C."/>
            <person name="Imanishi T."/>
            <person name="Okido T."/>
            <person name="Tada M."/>
            <person name="Ikeo K."/>
            <person name="Tateno Y."/>
            <person name="Gojobori T."/>
            <person name="Lin Y.C."/>
            <person name="Wei F.J."/>
            <person name="Hsing Y.I."/>
            <person name="Zhao Q."/>
            <person name="Han B."/>
            <person name="Kramer M.R."/>
            <person name="McCombie R.W."/>
            <person name="Lonsdale D."/>
            <person name="O'Donovan C.C."/>
            <person name="Whitfield E.J."/>
            <person name="Apweiler R."/>
            <person name="Koyanagi K.O."/>
            <person name="Khurana J.P."/>
            <person name="Raghuvanshi S."/>
            <person name="Singh N.K."/>
            <person name="Tyagi A.K."/>
            <person name="Haberer G."/>
            <person name="Fujisawa M."/>
            <person name="Hosokawa S."/>
            <person name="Ito Y."/>
            <person name="Ikawa H."/>
            <person name="Shibata M."/>
            <person name="Yamamoto M."/>
            <person name="Bruskiewich R.M."/>
            <person name="Hoen D.R."/>
            <person name="Bureau TE."/>
            <person name="Namiki N."/>
            <person name="Ohyanagi H."/>
            <person name="Sakai Y."/>
            <person name="Nobushima S."/>
            <person name="Sakata K."/>
            <person name="Barrero R.A."/>
            <person name="Sato Y."/>
            <person name="Souvorov A."/>
            <person name="Smith-White B."/>
            <person name="Tatusova T."/>
            <person name="An S."/>
            <person name="An G."/>
            <person name="OOta S."/>
            <person name="Fuks G."/>
            <person name="Messing J."/>
            <person name="Christie K.R."/>
            <person name="Lieberherr D."/>
            <person name="Kim H."/>
            <person name="Zuccolo A."/>
            <person name="Wing R.A."/>
            <person name="Nobuta K."/>
            <person name="Green P.J."/>
            <person name="Lu C."/>
            <person name="Meyers BC."/>
            <person name="Chaparro C."/>
            <person name="Piegu B."/>
            <person name="Panaud O."/>
            <person name="Echeverria M."/>
        </authorList>
    </citation>
    <scope>NUCLEOTIDE SEQUENCE</scope>
</reference>
<dbReference type="PANTHER" id="PTHR45125">
    <property type="entry name" value="F21J9.4-RELATED"/>
    <property type="match status" value="1"/>
</dbReference>
<dbReference type="AlphaFoldDB" id="A0A8I3B3K6"/>
<evidence type="ECO:0000313" key="4">
    <source>
        <dbReference type="EMBL" id="BAF20056.2"/>
    </source>
</evidence>
<evidence type="ECO:0000259" key="2">
    <source>
        <dbReference type="Pfam" id="PF14303"/>
    </source>
</evidence>
<proteinExistence type="predicted"/>
<dbReference type="HOGENOM" id="CLU_012390_3_0_1"/>
<reference evidence="4" key="5">
    <citation type="journal article" date="2007" name="Genome Res.">
        <title>Curated Genome Annotation of Oryza sativa ssp. japonica and Comparative Genome Analysis with Arabidopsis thaliana.</title>
        <authorList>
            <consortium name="The Rice Annotation Project (RAP)"/>
            <person name="Itoh T."/>
            <person name="Tanaka T."/>
            <person name="Barrero R.A."/>
            <person name="Yamasaki C."/>
            <person name="Fujii Y."/>
            <person name="Hilton P.B."/>
            <person name="Antonio B.A."/>
            <person name="Aono H."/>
            <person name="Apweiler R."/>
            <person name="Bruskiewich R."/>
            <person name="Bureau T."/>
            <person name="Burr F."/>
            <person name="Costa de Oliveira A."/>
            <person name="Fuks G."/>
            <person name="Habara T."/>
            <person name="Haberer G."/>
            <person name="Han B."/>
            <person name="Harada E."/>
            <person name="Hiraki A.T."/>
            <person name="Hirochika H."/>
            <person name="Hoen D."/>
            <person name="Hokari H."/>
            <person name="Hosokawa S."/>
            <person name="Hsing Y."/>
            <person name="Ikawa H."/>
            <person name="Ikeo K."/>
            <person name="Imanishi T."/>
            <person name="Ito Y."/>
            <person name="Jaiswal P."/>
            <person name="Kanno M."/>
            <person name="Kawahara Y."/>
            <person name="Kawamura T."/>
            <person name="Kawashima H."/>
            <person name="Khurana J.P."/>
            <person name="Kikuchi S."/>
            <person name="Komatsu S."/>
            <person name="Koyanagi K.O."/>
            <person name="Kubooka H."/>
            <person name="Lieberherr D."/>
            <person name="Lin Y.C."/>
            <person name="Lonsdale D."/>
            <person name="Matsumoto T."/>
            <person name="Matsuya A."/>
            <person name="McCombie W.R."/>
            <person name="Messing J."/>
            <person name="Miyao A."/>
            <person name="Mulder N."/>
            <person name="Nagamura Y."/>
            <person name="Nam J."/>
            <person name="Namiki N."/>
            <person name="Numa H."/>
            <person name="Nurimoto S."/>
            <person name="O'donovan C."/>
            <person name="Ohyanagi H."/>
            <person name="Okido T."/>
            <person name="Oota S."/>
            <person name="Osato N."/>
            <person name="Palmer L.E."/>
            <person name="Quetier F."/>
            <person name="Raghuvanshi S."/>
            <person name="Saichi N."/>
            <person name="Sakai H."/>
            <person name="Sakai Y."/>
            <person name="Sakata K."/>
            <person name="Sakurai T."/>
            <person name="Sato F."/>
            <person name="Sato Y."/>
            <person name="Schoof H."/>
            <person name="Seki M."/>
            <person name="Shibata M."/>
            <person name="Shimizu Y."/>
            <person name="Shinozaki K."/>
            <person name="Shinso Y."/>
            <person name="Singh N.K."/>
            <person name="Smith-White B."/>
            <person name="Takeda J."/>
            <person name="Tanino M."/>
            <person name="Tatusova T."/>
            <person name="Thongjuea S."/>
            <person name="Todokoro F."/>
            <person name="Tsugane M."/>
            <person name="Tyagi A.K."/>
            <person name="Vanavichit A."/>
            <person name="Wang A."/>
            <person name="Wing R.A."/>
            <person name="Yamaguchi K."/>
            <person name="Yamamoto M."/>
            <person name="Yamamoto N."/>
            <person name="Yu Y."/>
            <person name="Zhang H."/>
            <person name="Zhao Q."/>
            <person name="Higo K."/>
            <person name="Burr B."/>
            <person name="Gojobori T."/>
            <person name="Sasaki T."/>
        </authorList>
    </citation>
    <scope>NUCLEOTIDE SEQUENCE</scope>
</reference>
<reference evidence="5" key="3">
    <citation type="journal article" date="2005" name="PLoS Biol.">
        <title>The genomes of Oryza sativa: a history of duplications.</title>
        <authorList>
            <person name="Yu J."/>
            <person name="Wang J."/>
            <person name="Lin W."/>
            <person name="Li S."/>
            <person name="Li H."/>
            <person name="Zhou J."/>
            <person name="Ni P."/>
            <person name="Dong W."/>
            <person name="Hu S."/>
            <person name="Zeng C."/>
            <person name="Zhang J."/>
            <person name="Zhang Y."/>
            <person name="Li R."/>
            <person name="Xu Z."/>
            <person name="Li S."/>
            <person name="Li X."/>
            <person name="Zheng H."/>
            <person name="Cong L."/>
            <person name="Lin L."/>
            <person name="Yin J."/>
            <person name="Geng J."/>
            <person name="Li G."/>
            <person name="Shi J."/>
            <person name="Liu J."/>
            <person name="Lv H."/>
            <person name="Li J."/>
            <person name="Wang J."/>
            <person name="Deng Y."/>
            <person name="Ran L."/>
            <person name="Shi X."/>
            <person name="Wang X."/>
            <person name="Wu Q."/>
            <person name="Li C."/>
            <person name="Ren X."/>
            <person name="Wang J."/>
            <person name="Wang X."/>
            <person name="Li D."/>
            <person name="Liu D."/>
            <person name="Zhang X."/>
            <person name="Ji Z."/>
            <person name="Zhao W."/>
            <person name="Sun Y."/>
            <person name="Zhang Z."/>
            <person name="Bao J."/>
            <person name="Han Y."/>
            <person name="Dong L."/>
            <person name="Ji J."/>
            <person name="Chen P."/>
            <person name="Wu S."/>
            <person name="Liu J."/>
            <person name="Xiao Y."/>
            <person name="Bu D."/>
            <person name="Tan J."/>
            <person name="Yang L."/>
            <person name="Ye C."/>
            <person name="Zhang J."/>
            <person name="Xu J."/>
            <person name="Zhou Y."/>
            <person name="Yu Y."/>
            <person name="Zhang B."/>
            <person name="Zhuang S."/>
            <person name="Wei H."/>
            <person name="Liu B."/>
            <person name="Lei M."/>
            <person name="Yu H."/>
            <person name="Li Y."/>
            <person name="Xu H."/>
            <person name="Wei S."/>
            <person name="He X."/>
            <person name="Fang L."/>
            <person name="Zhang Z."/>
            <person name="Zhang Y."/>
            <person name="Huang X."/>
            <person name="Su Z."/>
            <person name="Tong W."/>
            <person name="Li J."/>
            <person name="Tong Z."/>
            <person name="Li S."/>
            <person name="Ye J."/>
            <person name="Wang L."/>
            <person name="Fang L."/>
            <person name="Lei T."/>
            <person name="Chen C."/>
            <person name="Chen H."/>
            <person name="Xu Z."/>
            <person name="Li H."/>
            <person name="Huang H."/>
            <person name="Zhang F."/>
            <person name="Xu H."/>
            <person name="Li N."/>
            <person name="Zhao C."/>
            <person name="Li S."/>
            <person name="Dong L."/>
            <person name="Huang Y."/>
            <person name="Li L."/>
            <person name="Xi Y."/>
            <person name="Qi Q."/>
            <person name="Li W."/>
            <person name="Zhang B."/>
            <person name="Hu W."/>
            <person name="Zhang Y."/>
            <person name="Tian X."/>
            <person name="Jiao Y."/>
            <person name="Liang X."/>
            <person name="Jin J."/>
            <person name="Gao L."/>
            <person name="Zheng W."/>
            <person name="Hao B."/>
            <person name="Liu S."/>
            <person name="Wang W."/>
            <person name="Yuan L."/>
            <person name="Cao M."/>
            <person name="McDermott J."/>
            <person name="Samudrala R."/>
            <person name="Wang J."/>
            <person name="Wong G.K."/>
            <person name="Yang H."/>
        </authorList>
    </citation>
    <scope>NUCLEOTIDE SEQUENCE [LARGE SCALE GENOMIC DNA]</scope>
</reference>
<dbReference type="EMBL" id="AP008212">
    <property type="protein sequence ID" value="BAF20056.2"/>
    <property type="molecule type" value="Genomic_DNA"/>
</dbReference>
<evidence type="ECO:0000256" key="1">
    <source>
        <dbReference type="SAM" id="MobiDB-lite"/>
    </source>
</evidence>
<dbReference type="KEGG" id="dosa:Os06g0635500"/>
<reference evidence="4" key="10">
    <citation type="submission" date="2012-08" db="EMBL/GenBank/DDBJ databases">
        <title>The Second Rice Annotation Project Meeting (RAP2).</title>
        <authorList>
            <consortium name="The Rice Annotation Project (RAP)"/>
        </authorList>
    </citation>
    <scope>NUCLEOTIDE SEQUENCE</scope>
</reference>
<reference evidence="4" key="4">
    <citation type="journal article" date="2006" name="Nucleic Acids Res.">
        <title>The Rice Annotation Project Database (RAP-DB): hub for Oryza sativa ssp. japonica genome information.</title>
        <authorList>
            <person name="Ohyanagi H."/>
            <person name="Tanaka T."/>
            <person name="Sakai H."/>
            <person name="Shigemoto Y."/>
            <person name="Yamaguchi K."/>
            <person name="Habara T."/>
            <person name="Fujii Y."/>
            <person name="Antonio B.A."/>
            <person name="Nagamura Y."/>
            <person name="Imanishi T."/>
            <person name="Ikeo K."/>
            <person name="Itoh T."/>
            <person name="Gojobori T."/>
            <person name="Sasaki T."/>
        </authorList>
    </citation>
    <scope>NUCLEOTIDE SEQUENCE</scope>
</reference>
<feature type="region of interest" description="Disordered" evidence="1">
    <location>
        <begin position="1"/>
        <end position="28"/>
    </location>
</feature>
<feature type="domain" description="No apical meristem-associated C-terminal" evidence="2">
    <location>
        <begin position="215"/>
        <end position="375"/>
    </location>
</feature>
<accession>Q67V32</accession>
<reference evidence="3" key="1">
    <citation type="submission" date="2002-06" db="EMBL/GenBank/DDBJ databases">
        <title>Oryza sativa nipponbare(GA3) genomic DNA, chromosome 6, BAC clone:OSJNBa0019I19.</title>
        <authorList>
            <person name="Sasaki T."/>
            <person name="Matsumoto T."/>
            <person name="Katayose Y."/>
        </authorList>
    </citation>
    <scope>NUCLEOTIDE SEQUENCE</scope>
</reference>